<dbReference type="RefSeq" id="WP_141858718.1">
    <property type="nucleotide sequence ID" value="NZ_BAAAKA010000018.1"/>
</dbReference>
<proteinExistence type="predicted"/>
<keyword evidence="1" id="KW-0808">Transferase</keyword>
<accession>A0A542E906</accession>
<keyword evidence="2" id="KW-1185">Reference proteome</keyword>
<dbReference type="GO" id="GO:0016301">
    <property type="term" value="F:kinase activity"/>
    <property type="evidence" value="ECO:0007669"/>
    <property type="project" value="UniProtKB-KW"/>
</dbReference>
<dbReference type="AlphaFoldDB" id="A0A542E906"/>
<dbReference type="InterPro" id="IPR011009">
    <property type="entry name" value="Kinase-like_dom_sf"/>
</dbReference>
<dbReference type="OrthoDB" id="928522at2"/>
<protein>
    <submittedName>
        <fullName evidence="1">Ser/Thr protein kinase RdoA (MazF antagonist)</fullName>
    </submittedName>
</protein>
<dbReference type="Proteomes" id="UP000316298">
    <property type="component" value="Unassembled WGS sequence"/>
</dbReference>
<evidence type="ECO:0000313" key="2">
    <source>
        <dbReference type="Proteomes" id="UP000316298"/>
    </source>
</evidence>
<dbReference type="EMBL" id="VFMM01000002">
    <property type="protein sequence ID" value="TQJ11807.1"/>
    <property type="molecule type" value="Genomic_DNA"/>
</dbReference>
<evidence type="ECO:0000313" key="1">
    <source>
        <dbReference type="EMBL" id="TQJ11807.1"/>
    </source>
</evidence>
<dbReference type="SUPFAM" id="SSF56112">
    <property type="entry name" value="Protein kinase-like (PK-like)"/>
    <property type="match status" value="1"/>
</dbReference>
<sequence>MKLLPDRPSIEYLRKEAKDLLAVLRDSRPDTSLAEAQRALAAEYGVRDWPALKAEVERRVADSLAAPAGLAEELAEVFGLGKVAAPAKPVVFTAMGRCWDISTDRGRWLAVTVYHWITNEQAEIGARLRDAATSAGVAAPTPARSPHGRLVENVRGDNWRVHEWLEVGPSPVLPVSAALAQRVGATLGTLHALAMPSDAPIHGYLVDRRADTEWDQLLGRARAAGKPWAERLDALLPTFRELGAIELDVSRELMLCNRNLIPTHVRLGRDGGLIVMEWDFAGSLTPELEVGSALTQWVSRPELNLKGVEAFRDGYREVREWPSLGIGSFAVAISGWLNWAYNAICEAIDPGDADRAIFAEREAVGVLDRPMTCRGLEQLLVV</sequence>
<comment type="caution">
    <text evidence="1">The sequence shown here is derived from an EMBL/GenBank/DDBJ whole genome shotgun (WGS) entry which is preliminary data.</text>
</comment>
<keyword evidence="1" id="KW-0418">Kinase</keyword>
<gene>
    <name evidence="1" type="ORF">FB475_4730</name>
</gene>
<reference evidence="1 2" key="1">
    <citation type="submission" date="2019-06" db="EMBL/GenBank/DDBJ databases">
        <title>Sequencing the genomes of 1000 actinobacteria strains.</title>
        <authorList>
            <person name="Klenk H.-P."/>
        </authorList>
    </citation>
    <scope>NUCLEOTIDE SEQUENCE [LARGE SCALE GENOMIC DNA]</scope>
    <source>
        <strain evidence="1 2">DSM 17305</strain>
    </source>
</reference>
<name>A0A542E906_9ACTN</name>
<organism evidence="1 2">
    <name type="scientific">Kribbella jejuensis</name>
    <dbReference type="NCBI Taxonomy" id="236068"/>
    <lineage>
        <taxon>Bacteria</taxon>
        <taxon>Bacillati</taxon>
        <taxon>Actinomycetota</taxon>
        <taxon>Actinomycetes</taxon>
        <taxon>Propionibacteriales</taxon>
        <taxon>Kribbellaceae</taxon>
        <taxon>Kribbella</taxon>
    </lineage>
</organism>